<evidence type="ECO:0000313" key="1">
    <source>
        <dbReference type="EMBL" id="AFE86256.1"/>
    </source>
</evidence>
<sequence>MIDVTTFLDLTETDNSNQVPVKFGTIPPNYTSGRPRVIIDGNTAATVKAYPYLSSYTPAANHRVIIVKGVILGRII</sequence>
<organism evidence="1 2">
    <name type="scientific">Bacillus phage PBC1</name>
    <dbReference type="NCBI Taxonomy" id="1161901"/>
    <lineage>
        <taxon>Viruses</taxon>
        <taxon>Duplodnaviria</taxon>
        <taxon>Heunggongvirae</taxon>
        <taxon>Uroviricota</taxon>
        <taxon>Caudoviricetes</taxon>
        <taxon>Gutmannvirinae</taxon>
        <taxon>Pebcunavirus</taxon>
        <taxon>Pebcunavirus PBC1</taxon>
    </lineage>
</organism>
<dbReference type="KEGG" id="vg:12980117"/>
<keyword evidence="2" id="KW-1185">Reference proteome</keyword>
<protein>
    <submittedName>
        <fullName evidence="1">Uncharacterized protein</fullName>
    </submittedName>
</protein>
<dbReference type="EMBL" id="JQ619704">
    <property type="protein sequence ID" value="AFE86256.1"/>
    <property type="molecule type" value="Genomic_DNA"/>
</dbReference>
<dbReference type="GeneID" id="12980117"/>
<dbReference type="RefSeq" id="YP_006383473.1">
    <property type="nucleotide sequence ID" value="NC_017976.1"/>
</dbReference>
<dbReference type="Proteomes" id="UP000002873">
    <property type="component" value="Segment"/>
</dbReference>
<accession>I1TLF4</accession>
<reference evidence="1 2" key="1">
    <citation type="journal article" date="2012" name="J. Virol.">
        <title>Complete Genome Sequence of Bacillus cereus Bacteriophage PBC1.</title>
        <authorList>
            <person name="Kong M."/>
            <person name="Kim M."/>
            <person name="Ryu S."/>
        </authorList>
    </citation>
    <scope>NUCLEOTIDE SEQUENCE [LARGE SCALE GENOMIC DNA]</scope>
</reference>
<dbReference type="OrthoDB" id="12496at10239"/>
<proteinExistence type="predicted"/>
<name>I1TLF4_9CAUD</name>
<evidence type="ECO:0000313" key="2">
    <source>
        <dbReference type="Proteomes" id="UP000002873"/>
    </source>
</evidence>
<gene>
    <name evidence="1" type="ORF">PBC1_020</name>
</gene>